<dbReference type="InterPro" id="IPR039128">
    <property type="entry name" value="TRIP4-like"/>
</dbReference>
<dbReference type="Pfam" id="PF06221">
    <property type="entry name" value="zf-C2HC5"/>
    <property type="match status" value="1"/>
</dbReference>
<sequence length="508" mass="56606">MAKRKFVPLFTESGTGSCTAVLLPGRHPCQCLAIRHPLIGNCTNCGRIVCEQEGSGACYFCGELVVSPEERMHIKTGTNAARKLIAQLKSTPWAPGTPAPPWVASRPPRKRHNKIRNGNPEDDGVAEYSKTSDDSGAKEISKKTEGEDTPLPDVDAQTRFEEGILVHSSAFYYDLVGLVKAMLQRDRLLHFDATTAKRTRVIDDELDYFVSEGTGAAAVWLDPQTRARVARRVEELREQRRLLRLQSAFGLSIDFNNMTVTEQDLRMPKPGPTEQDLAELTLRSQEHGEESTSGISDPLLNVPTPQFVSQSLQLKTTESHVVAKGIQSAKRLESSRVQDSDQQKVVDRGFCLSMHQPWASLLVRGIKISPTHSISFLSLPPPTGNGLSHEGRSWYSAHRGPLWIAATAKTPDEEEVRAVEEIYLERGSRRMDFPTSYPTGVLLGCVNVDDVLPQKEYRLKFPDGESESPYVFVCSDPRELLIKLPMKGRQRIYRLETHIHAAAKENLT</sequence>
<organism evidence="6">
    <name type="scientific">Taenia asiatica</name>
    <name type="common">Asian tapeworm</name>
    <dbReference type="NCBI Taxonomy" id="60517"/>
    <lineage>
        <taxon>Eukaryota</taxon>
        <taxon>Metazoa</taxon>
        <taxon>Spiralia</taxon>
        <taxon>Lophotrochozoa</taxon>
        <taxon>Platyhelminthes</taxon>
        <taxon>Cestoda</taxon>
        <taxon>Eucestoda</taxon>
        <taxon>Cyclophyllidea</taxon>
        <taxon>Taeniidae</taxon>
        <taxon>Taenia</taxon>
    </lineage>
</organism>
<dbReference type="GO" id="GO:0072344">
    <property type="term" value="P:rescue of stalled ribosome"/>
    <property type="evidence" value="ECO:0007669"/>
    <property type="project" value="InterPro"/>
</dbReference>
<name>A0A158R796_TAEAS</name>
<keyword evidence="5" id="KW-1185">Reference proteome</keyword>
<protein>
    <submittedName>
        <fullName evidence="6">Activating signal cointegrator 1</fullName>
    </submittedName>
</protein>
<evidence type="ECO:0000259" key="2">
    <source>
        <dbReference type="Pfam" id="PF06221"/>
    </source>
</evidence>
<dbReference type="EMBL" id="UYRS01018298">
    <property type="protein sequence ID" value="VDK31768.1"/>
    <property type="molecule type" value="Genomic_DNA"/>
</dbReference>
<feature type="compositionally biased region" description="Basic and acidic residues" evidence="1">
    <location>
        <begin position="130"/>
        <end position="146"/>
    </location>
</feature>
<evidence type="ECO:0000313" key="4">
    <source>
        <dbReference type="EMBL" id="VDK31768.1"/>
    </source>
</evidence>
<feature type="domain" description="TRIP4/RQT4 C2HC5-type zinc finger" evidence="2">
    <location>
        <begin position="27"/>
        <end position="74"/>
    </location>
</feature>
<dbReference type="Proteomes" id="UP000282613">
    <property type="component" value="Unassembled WGS sequence"/>
</dbReference>
<feature type="region of interest" description="Disordered" evidence="1">
    <location>
        <begin position="91"/>
        <end position="154"/>
    </location>
</feature>
<evidence type="ECO:0000259" key="3">
    <source>
        <dbReference type="Pfam" id="PF23134"/>
    </source>
</evidence>
<dbReference type="InterPro" id="IPR015947">
    <property type="entry name" value="PUA-like_sf"/>
</dbReference>
<feature type="domain" description="Activating signal cointegrator 1 third" evidence="3">
    <location>
        <begin position="204"/>
        <end position="262"/>
    </location>
</feature>
<dbReference type="PANTHER" id="PTHR12963:SF4">
    <property type="entry name" value="ACTIVATING SIGNAL COINTEGRATOR 1"/>
    <property type="match status" value="1"/>
</dbReference>
<dbReference type="SUPFAM" id="SSF88697">
    <property type="entry name" value="PUA domain-like"/>
    <property type="match status" value="1"/>
</dbReference>
<dbReference type="STRING" id="60517.A0A158R796"/>
<evidence type="ECO:0000313" key="5">
    <source>
        <dbReference type="Proteomes" id="UP000282613"/>
    </source>
</evidence>
<reference evidence="4 5" key="2">
    <citation type="submission" date="2018-11" db="EMBL/GenBank/DDBJ databases">
        <authorList>
            <consortium name="Pathogen Informatics"/>
        </authorList>
    </citation>
    <scope>NUCLEOTIDE SEQUENCE [LARGE SCALE GENOMIC DNA]</scope>
</reference>
<dbReference type="InterPro" id="IPR009349">
    <property type="entry name" value="TRIP4/RQT4_C2HC5_Znf"/>
</dbReference>
<dbReference type="Pfam" id="PF23134">
    <property type="entry name" value="TRIP4_3rd"/>
    <property type="match status" value="1"/>
</dbReference>
<dbReference type="FunFam" id="2.30.130.30:FF:000006">
    <property type="entry name" value="Putative_zinc_finger_motif_-_C2HC5-type /ASCH_domain_containing_protein_-_putative"/>
    <property type="match status" value="1"/>
</dbReference>
<dbReference type="GO" id="GO:0008270">
    <property type="term" value="F:zinc ion binding"/>
    <property type="evidence" value="ECO:0007669"/>
    <property type="project" value="InterPro"/>
</dbReference>
<gene>
    <name evidence="4" type="ORF">TASK_LOCUS3405</name>
</gene>
<accession>A0A158R796</accession>
<proteinExistence type="predicted"/>
<dbReference type="InterPro" id="IPR056993">
    <property type="entry name" value="TRIP4_3rd_dom"/>
</dbReference>
<dbReference type="AlphaFoldDB" id="A0A158R796"/>
<dbReference type="CDD" id="cd06554">
    <property type="entry name" value="ASCH_ASC-1_like"/>
    <property type="match status" value="1"/>
</dbReference>
<dbReference type="GO" id="GO:0180022">
    <property type="term" value="C:RQC-trigger complex"/>
    <property type="evidence" value="ECO:0007669"/>
    <property type="project" value="InterPro"/>
</dbReference>
<dbReference type="PANTHER" id="PTHR12963">
    <property type="entry name" value="THYROID RECEPTOR INTERACTING PROTEIN RELATED"/>
    <property type="match status" value="1"/>
</dbReference>
<evidence type="ECO:0000256" key="1">
    <source>
        <dbReference type="SAM" id="MobiDB-lite"/>
    </source>
</evidence>
<reference evidence="6" key="1">
    <citation type="submission" date="2016-04" db="UniProtKB">
        <authorList>
            <consortium name="WormBaseParasite"/>
        </authorList>
    </citation>
    <scope>IDENTIFICATION</scope>
</reference>
<dbReference type="GO" id="GO:0005634">
    <property type="term" value="C:nucleus"/>
    <property type="evidence" value="ECO:0007669"/>
    <property type="project" value="InterPro"/>
</dbReference>
<dbReference type="OrthoDB" id="338816at2759"/>
<evidence type="ECO:0000313" key="6">
    <source>
        <dbReference type="WBParaSite" id="TASK_0000340401-mRNA-1"/>
    </source>
</evidence>
<dbReference type="WBParaSite" id="TASK_0000340401-mRNA-1">
    <property type="protein sequence ID" value="TASK_0000340401-mRNA-1"/>
    <property type="gene ID" value="TASK_0000340401"/>
</dbReference>